<protein>
    <recommendedName>
        <fullName evidence="3">UDP-N-acetylglucosamine 2-epimerase domain-containing protein</fullName>
    </recommendedName>
</protein>
<dbReference type="GO" id="GO:0016020">
    <property type="term" value="C:membrane"/>
    <property type="evidence" value="ECO:0007669"/>
    <property type="project" value="InterPro"/>
</dbReference>
<dbReference type="EMBL" id="LQMQ01000010">
    <property type="protein sequence ID" value="KUO42156.1"/>
    <property type="molecule type" value="Genomic_DNA"/>
</dbReference>
<dbReference type="Gene3D" id="3.40.50.12580">
    <property type="match status" value="1"/>
</dbReference>
<gene>
    <name evidence="1" type="ORF">APZ16_03750</name>
</gene>
<comment type="caution">
    <text evidence="1">The sequence shown here is derived from an EMBL/GenBank/DDBJ whole genome shotgun (WGS) entry which is preliminary data.</text>
</comment>
<organism evidence="1 2">
    <name type="scientific">Hadarchaeum yellowstonense</name>
    <dbReference type="NCBI Taxonomy" id="1776334"/>
    <lineage>
        <taxon>Archaea</taxon>
        <taxon>Methanobacteriati</taxon>
        <taxon>Candidatus Hadarchaeota</taxon>
        <taxon>Candidatus Hadarchaeia</taxon>
        <taxon>Candidatus Hadarchaeales</taxon>
        <taxon>Candidatus Hadarchaeaceae</taxon>
        <taxon>Candidatus Hadarchaeum</taxon>
    </lineage>
</organism>
<reference evidence="1 2" key="1">
    <citation type="journal article" date="2016" name="Nat. Microbiol.">
        <title>Genomic inference of the metabolism of cosmopolitan subsurface Archaea, Hadesarchaea.</title>
        <authorList>
            <person name="Baker B.J."/>
            <person name="Saw J.H."/>
            <person name="Lind A.E."/>
            <person name="Lazar C.S."/>
            <person name="Hinrichs K.-U."/>
            <person name="Teske A.P."/>
            <person name="Ettema T.J."/>
        </authorList>
    </citation>
    <scope>NUCLEOTIDE SEQUENCE [LARGE SCALE GENOMIC DNA]</scope>
</reference>
<evidence type="ECO:0008006" key="3">
    <source>
        <dbReference type="Google" id="ProtNLM"/>
    </source>
</evidence>
<dbReference type="STRING" id="1776334.APZ16_03750"/>
<dbReference type="Pfam" id="PF04464">
    <property type="entry name" value="Glyphos_transf"/>
    <property type="match status" value="1"/>
</dbReference>
<dbReference type="SUPFAM" id="SSF53756">
    <property type="entry name" value="UDP-Glycosyltransferase/glycogen phosphorylase"/>
    <property type="match status" value="1"/>
</dbReference>
<dbReference type="InterPro" id="IPR043148">
    <property type="entry name" value="TagF_C"/>
</dbReference>
<evidence type="ECO:0000313" key="1">
    <source>
        <dbReference type="EMBL" id="KUO42156.1"/>
    </source>
</evidence>
<evidence type="ECO:0000313" key="2">
    <source>
        <dbReference type="Proteomes" id="UP000074294"/>
    </source>
</evidence>
<accession>A0A147K017</accession>
<dbReference type="InterPro" id="IPR007554">
    <property type="entry name" value="Glycerophosphate_synth"/>
</dbReference>
<proteinExistence type="predicted"/>
<dbReference type="Proteomes" id="UP000074294">
    <property type="component" value="Unassembled WGS sequence"/>
</dbReference>
<dbReference type="GO" id="GO:0047355">
    <property type="term" value="F:CDP-glycerol glycerophosphotransferase activity"/>
    <property type="evidence" value="ECO:0007669"/>
    <property type="project" value="InterPro"/>
</dbReference>
<sequence length="655" mass="76609">MRFIKAENSQQIDDQKTVILLEHEEQVRKYLSCQKRIKGKKIIVALSPFAMYELEKQGVPYRIIDDYYDEDELYKLGIENYKKVEALCNKIDEGIHSTCPIFKELKIRPAFFSYYQLKIIYDTVTIRLFQLSKLIKTEEPDRLYIYETKRYPFGTSEMAPGLLFDNRESIYAHLLTCKKWNIPVVKLPFVPYPKDFGMITKSPENRLMRWLQNYPRLFDLAAETKKHGFSVFFRRFKSLFYTNKDKVLLFGSGYNWDDCREELASVGIDPIFIRFWDNLETWIEIANKFDTDNLPNVWKELKSDKEFLKLFVKNNVDFLPVLEERIRFLIERISLACISAYEKTVEAVKKRGIKAFLASNFASPTSRSAAQAARNFNIPVVSWQHGNYGYMDQPMVIYYDMTCPDFHFVFGEGVAVKYESSAKRFGAQLIPVGSPSLELLNKKRTSNKVEKLLSLPRKEKVILYVSTNFYQNNLYISFPPPFSDNQLWRTQKGILDVLAKHHNYSIIVKMHPNPIYRESPMRMYAKERGFSNCRFIIDECSFTDLIPFADLLIIDFPSTTLLEALTTSKPIFVYTGHLRLDQKALEMLERRAFCYGKLEKMLNDLSKYLFRAKTSKSVRLTDKKFLKAYGISTHGIGSGMRAAKMLKKIIMEKSK</sequence>
<dbReference type="AlphaFoldDB" id="A0A147K017"/>
<name>A0A147K017_HADYE</name>